<sequence>MVHIVGNRSWLSVSFLEAVAADVKIRVVAYGFFLALWRIKSIAREWLPMEDDGAFEETKESFVDCLCNV</sequence>
<evidence type="ECO:0000313" key="2">
    <source>
        <dbReference type="Proteomes" id="UP001219518"/>
    </source>
</evidence>
<accession>A0AAE1GXI7</accession>
<dbReference type="Proteomes" id="UP001219518">
    <property type="component" value="Unassembled WGS sequence"/>
</dbReference>
<comment type="caution">
    <text evidence="1">The sequence shown here is derived from an EMBL/GenBank/DDBJ whole genome shotgun (WGS) entry which is preliminary data.</text>
</comment>
<organism evidence="1 2">
    <name type="scientific">Frankliniella fusca</name>
    <dbReference type="NCBI Taxonomy" id="407009"/>
    <lineage>
        <taxon>Eukaryota</taxon>
        <taxon>Metazoa</taxon>
        <taxon>Ecdysozoa</taxon>
        <taxon>Arthropoda</taxon>
        <taxon>Hexapoda</taxon>
        <taxon>Insecta</taxon>
        <taxon>Pterygota</taxon>
        <taxon>Neoptera</taxon>
        <taxon>Paraneoptera</taxon>
        <taxon>Thysanoptera</taxon>
        <taxon>Terebrantia</taxon>
        <taxon>Thripoidea</taxon>
        <taxon>Thripidae</taxon>
        <taxon>Frankliniella</taxon>
    </lineage>
</organism>
<keyword evidence="2" id="KW-1185">Reference proteome</keyword>
<evidence type="ECO:0000313" key="1">
    <source>
        <dbReference type="EMBL" id="KAK3911156.1"/>
    </source>
</evidence>
<reference evidence="1" key="1">
    <citation type="submission" date="2021-07" db="EMBL/GenBank/DDBJ databases">
        <authorList>
            <person name="Catto M.A."/>
            <person name="Jacobson A."/>
            <person name="Kennedy G."/>
            <person name="Labadie P."/>
            <person name="Hunt B.G."/>
            <person name="Srinivasan R."/>
        </authorList>
    </citation>
    <scope>NUCLEOTIDE SEQUENCE</scope>
    <source>
        <strain evidence="1">PL_HMW_Pooled</strain>
        <tissue evidence="1">Head</tissue>
    </source>
</reference>
<name>A0AAE1GXI7_9NEOP</name>
<dbReference type="AlphaFoldDB" id="A0AAE1GXI7"/>
<dbReference type="EMBL" id="JAHWGI010000238">
    <property type="protein sequence ID" value="KAK3911156.1"/>
    <property type="molecule type" value="Genomic_DNA"/>
</dbReference>
<reference evidence="1" key="2">
    <citation type="journal article" date="2023" name="BMC Genomics">
        <title>Pest status, molecular evolution, and epigenetic factors derived from the genome assembly of Frankliniella fusca, a thysanopteran phytovirus vector.</title>
        <authorList>
            <person name="Catto M.A."/>
            <person name="Labadie P.E."/>
            <person name="Jacobson A.L."/>
            <person name="Kennedy G.G."/>
            <person name="Srinivasan R."/>
            <person name="Hunt B.G."/>
        </authorList>
    </citation>
    <scope>NUCLEOTIDE SEQUENCE</scope>
    <source>
        <strain evidence="1">PL_HMW_Pooled</strain>
    </source>
</reference>
<protein>
    <submittedName>
        <fullName evidence="1">Xaa-Pro dipeptidyl-peptidase</fullName>
    </submittedName>
</protein>
<gene>
    <name evidence="1" type="ORF">KUF71_020858</name>
</gene>
<proteinExistence type="predicted"/>